<dbReference type="InterPro" id="IPR047204">
    <property type="entry name" value="RMP1_RBD"/>
</dbReference>
<keyword evidence="2" id="KW-0472">Membrane</keyword>
<dbReference type="InterPro" id="IPR047205">
    <property type="entry name" value="RMP1"/>
</dbReference>
<dbReference type="Proteomes" id="UP000774326">
    <property type="component" value="Unassembled WGS sequence"/>
</dbReference>
<evidence type="ECO:0000256" key="1">
    <source>
        <dbReference type="SAM" id="MobiDB-lite"/>
    </source>
</evidence>
<accession>A0A9P8TNT5</accession>
<evidence type="ECO:0000259" key="3">
    <source>
        <dbReference type="Pfam" id="PF20945"/>
    </source>
</evidence>
<keyword evidence="5" id="KW-1185">Reference proteome</keyword>
<comment type="caution">
    <text evidence="4">The sequence shown here is derived from an EMBL/GenBank/DDBJ whole genome shotgun (WGS) entry which is preliminary data.</text>
</comment>
<sequence>MSTLLPTSSIRALIHECNLIRILYHRNKNQHHAAVWWKDLNALKRNLTKLITLLSQKPNSYKDKEILRLSKKLKFHIVKDCYRSFNGVIALGQFITLGMVLIGMLAKVHGEISKIQGVDDVSYSAQKQRQKSGGHEFHNMDIGEEIGEEINVEIQGSSAKEQIAQPPVTQEPLSMAVMSTISKDQQQQKKKKKTKPIVDGSSVNKVTKPNKEGKDKKKKKKKSAIDDIFG</sequence>
<reference evidence="4" key="2">
    <citation type="submission" date="2021-01" db="EMBL/GenBank/DDBJ databases">
        <authorList>
            <person name="Schikora-Tamarit M.A."/>
        </authorList>
    </citation>
    <scope>NUCLEOTIDE SEQUENCE</scope>
    <source>
        <strain evidence="4">CBS2887</strain>
    </source>
</reference>
<dbReference type="CDD" id="cd22573">
    <property type="entry name" value="RMP1_RBD"/>
    <property type="match status" value="1"/>
</dbReference>
<dbReference type="GO" id="GO:0000294">
    <property type="term" value="P:nuclear-transcribed mRNA catabolic process, RNase MRP-dependent"/>
    <property type="evidence" value="ECO:0007669"/>
    <property type="project" value="TreeGrafter"/>
</dbReference>
<evidence type="ECO:0000313" key="4">
    <source>
        <dbReference type="EMBL" id="KAH3685131.1"/>
    </source>
</evidence>
<proteinExistence type="predicted"/>
<keyword evidence="2" id="KW-0812">Transmembrane</keyword>
<feature type="domain" description="RNase MRP protein 1 RNA binding" evidence="3">
    <location>
        <begin position="20"/>
        <end position="107"/>
    </location>
</feature>
<dbReference type="PANTHER" id="PTHR37792">
    <property type="entry name" value="RIBONUCLEASE MRP PROTEIN SUBUNIT RMP1"/>
    <property type="match status" value="1"/>
</dbReference>
<feature type="transmembrane region" description="Helical" evidence="2">
    <location>
        <begin position="85"/>
        <end position="106"/>
    </location>
</feature>
<dbReference type="GO" id="GO:0042134">
    <property type="term" value="F:rRNA primary transcript binding"/>
    <property type="evidence" value="ECO:0007669"/>
    <property type="project" value="InterPro"/>
</dbReference>
<name>A0A9P8TNT5_WICPI</name>
<dbReference type="EMBL" id="JAEUBG010002137">
    <property type="protein sequence ID" value="KAH3685131.1"/>
    <property type="molecule type" value="Genomic_DNA"/>
</dbReference>
<protein>
    <recommendedName>
        <fullName evidence="3">RNase MRP protein 1 RNA binding domain-containing protein</fullName>
    </recommendedName>
</protein>
<dbReference type="GO" id="GO:0000172">
    <property type="term" value="C:ribonuclease MRP complex"/>
    <property type="evidence" value="ECO:0007669"/>
    <property type="project" value="InterPro"/>
</dbReference>
<dbReference type="Pfam" id="PF20945">
    <property type="entry name" value="RMP1"/>
    <property type="match status" value="1"/>
</dbReference>
<dbReference type="GO" id="GO:0000466">
    <property type="term" value="P:maturation of 5.8S rRNA from tricistronic rRNA transcript (SSU-rRNA, 5.8S rRNA, LSU-rRNA)"/>
    <property type="evidence" value="ECO:0007669"/>
    <property type="project" value="TreeGrafter"/>
</dbReference>
<reference evidence="4" key="1">
    <citation type="journal article" date="2021" name="Open Biol.">
        <title>Shared evolutionary footprints suggest mitochondrial oxidative damage underlies multiple complex I losses in fungi.</title>
        <authorList>
            <person name="Schikora-Tamarit M.A."/>
            <person name="Marcet-Houben M."/>
            <person name="Nosek J."/>
            <person name="Gabaldon T."/>
        </authorList>
    </citation>
    <scope>NUCLEOTIDE SEQUENCE</scope>
    <source>
        <strain evidence="4">CBS2887</strain>
    </source>
</reference>
<dbReference type="AlphaFoldDB" id="A0A9P8TNT5"/>
<gene>
    <name evidence="4" type="ORF">WICPIJ_003898</name>
</gene>
<dbReference type="OrthoDB" id="5414547at2759"/>
<keyword evidence="2" id="KW-1133">Transmembrane helix</keyword>
<evidence type="ECO:0000256" key="2">
    <source>
        <dbReference type="SAM" id="Phobius"/>
    </source>
</evidence>
<evidence type="ECO:0000313" key="5">
    <source>
        <dbReference type="Proteomes" id="UP000774326"/>
    </source>
</evidence>
<feature type="region of interest" description="Disordered" evidence="1">
    <location>
        <begin position="177"/>
        <end position="230"/>
    </location>
</feature>
<organism evidence="4 5">
    <name type="scientific">Wickerhamomyces pijperi</name>
    <name type="common">Yeast</name>
    <name type="synonym">Pichia pijperi</name>
    <dbReference type="NCBI Taxonomy" id="599730"/>
    <lineage>
        <taxon>Eukaryota</taxon>
        <taxon>Fungi</taxon>
        <taxon>Dikarya</taxon>
        <taxon>Ascomycota</taxon>
        <taxon>Saccharomycotina</taxon>
        <taxon>Saccharomycetes</taxon>
        <taxon>Phaffomycetales</taxon>
        <taxon>Wickerhamomycetaceae</taxon>
        <taxon>Wickerhamomyces</taxon>
    </lineage>
</organism>
<dbReference type="PANTHER" id="PTHR37792:SF1">
    <property type="entry name" value="RIBONUCLEASE MRP PROTEIN SUBUNIT RMP1"/>
    <property type="match status" value="1"/>
</dbReference>